<dbReference type="InterPro" id="IPR002347">
    <property type="entry name" value="SDR_fam"/>
</dbReference>
<proteinExistence type="inferred from homology"/>
<dbReference type="FunFam" id="3.40.50.720:FF:000084">
    <property type="entry name" value="Short-chain dehydrogenase reductase"/>
    <property type="match status" value="1"/>
</dbReference>
<dbReference type="PRINTS" id="PR00080">
    <property type="entry name" value="SDRFAMILY"/>
</dbReference>
<dbReference type="Proteomes" id="UP000182498">
    <property type="component" value="Unassembled WGS sequence"/>
</dbReference>
<dbReference type="PANTHER" id="PTHR24321">
    <property type="entry name" value="DEHYDROGENASES, SHORT CHAIN"/>
    <property type="match status" value="1"/>
</dbReference>
<dbReference type="Pfam" id="PF13561">
    <property type="entry name" value="adh_short_C2"/>
    <property type="match status" value="1"/>
</dbReference>
<sequence>MSATDFSGRVAVVTGGGSGIGEACAVELAARGASVVVTDINEDAATRVAESITADGGTASAFRADSSSAEDNKAIVDFAVTTYGKLNYAVNNAGIAGASAPVGELETDNWDRVIGINLNGVLYGNRYQIPAMLEAGADQSAIVNMASIHGSVAAPGNAAYTAAKHGVVGLTKNAATEYGPAGLRVNAVGPGYIDTPLLAHMPDEQKEALVAKHPLGRLGRADEIAKLVAFLLSDDASFITGSYHLIDGGYTAV</sequence>
<evidence type="ECO:0000313" key="3">
    <source>
        <dbReference type="EMBL" id="CUU65828.1"/>
    </source>
</evidence>
<protein>
    <submittedName>
        <fullName evidence="3">Dehydrogenases with different specificities (Related to short-chain alcohol dehydrogenases)</fullName>
    </submittedName>
</protein>
<reference evidence="4" key="1">
    <citation type="submission" date="2015-11" db="EMBL/GenBank/DDBJ databases">
        <authorList>
            <person name="Dugat-Bony E."/>
        </authorList>
    </citation>
    <scope>NUCLEOTIDE SEQUENCE [LARGE SCALE GENOMIC DNA]</scope>
    <source>
        <strain evidence="4">Mu292</strain>
    </source>
</reference>
<gene>
    <name evidence="3" type="ORF">CVAR292_01163</name>
</gene>
<dbReference type="EMBL" id="FAUH01000006">
    <property type="protein sequence ID" value="CUU65828.1"/>
    <property type="molecule type" value="Genomic_DNA"/>
</dbReference>
<keyword evidence="4" id="KW-1185">Reference proteome</keyword>
<evidence type="ECO:0000256" key="1">
    <source>
        <dbReference type="ARBA" id="ARBA00006484"/>
    </source>
</evidence>
<comment type="similarity">
    <text evidence="1">Belongs to the short-chain dehydrogenases/reductases (SDR) family.</text>
</comment>
<dbReference type="GO" id="GO:0016491">
    <property type="term" value="F:oxidoreductase activity"/>
    <property type="evidence" value="ECO:0007669"/>
    <property type="project" value="UniProtKB-KW"/>
</dbReference>
<dbReference type="AlphaFoldDB" id="A0A0X2NM59"/>
<dbReference type="OrthoDB" id="3542748at2"/>
<dbReference type="NCBIfam" id="NF009466">
    <property type="entry name" value="PRK12826.1-2"/>
    <property type="match status" value="1"/>
</dbReference>
<name>A0A0X2NM59_9CORY</name>
<dbReference type="InterPro" id="IPR036291">
    <property type="entry name" value="NAD(P)-bd_dom_sf"/>
</dbReference>
<dbReference type="PRINTS" id="PR00081">
    <property type="entry name" value="GDHRDH"/>
</dbReference>
<organism evidence="3 4">
    <name type="scientific">Corynebacterium variabile</name>
    <dbReference type="NCBI Taxonomy" id="1727"/>
    <lineage>
        <taxon>Bacteria</taxon>
        <taxon>Bacillati</taxon>
        <taxon>Actinomycetota</taxon>
        <taxon>Actinomycetes</taxon>
        <taxon>Mycobacteriales</taxon>
        <taxon>Corynebacteriaceae</taxon>
        <taxon>Corynebacterium</taxon>
    </lineage>
</organism>
<dbReference type="PANTHER" id="PTHR24321:SF8">
    <property type="entry name" value="ESTRADIOL 17-BETA-DEHYDROGENASE 8-RELATED"/>
    <property type="match status" value="1"/>
</dbReference>
<dbReference type="PROSITE" id="PS00061">
    <property type="entry name" value="ADH_SHORT"/>
    <property type="match status" value="1"/>
</dbReference>
<evidence type="ECO:0000256" key="2">
    <source>
        <dbReference type="ARBA" id="ARBA00023002"/>
    </source>
</evidence>
<dbReference type="SUPFAM" id="SSF51735">
    <property type="entry name" value="NAD(P)-binding Rossmann-fold domains"/>
    <property type="match status" value="1"/>
</dbReference>
<dbReference type="Gene3D" id="3.40.50.720">
    <property type="entry name" value="NAD(P)-binding Rossmann-like Domain"/>
    <property type="match status" value="1"/>
</dbReference>
<dbReference type="NCBIfam" id="NF005559">
    <property type="entry name" value="PRK07231.1"/>
    <property type="match status" value="1"/>
</dbReference>
<evidence type="ECO:0000313" key="4">
    <source>
        <dbReference type="Proteomes" id="UP000182498"/>
    </source>
</evidence>
<dbReference type="OMA" id="NCTQEAW"/>
<keyword evidence="2" id="KW-0560">Oxidoreductase</keyword>
<dbReference type="RefSeq" id="WP_014011456.1">
    <property type="nucleotide sequence ID" value="NZ_DAITTX010000025.1"/>
</dbReference>
<accession>A0A0X2NM59</accession>
<dbReference type="InterPro" id="IPR020904">
    <property type="entry name" value="Sc_DH/Rdtase_CS"/>
</dbReference>